<protein>
    <submittedName>
        <fullName evidence="1">Uncharacterized protein</fullName>
    </submittedName>
</protein>
<sequence length="170" mass="18586">MGAASADHDTDHEYDFRIDDETGDEGFVDPESSIELKVEIENYLDAEHEFELFVTNSGELDDYGLNMWWSSDGQDELTSQSTSLPSIDVSKNSVQAGITITIQATENAVYGSYGVNLKCRDKDNSDPEGTKQTLELTVNVNEKPAVSLNIAESGSTEGSIDIDGETTYQV</sequence>
<accession>A0A382ME69</accession>
<gene>
    <name evidence="1" type="ORF">METZ01_LOCUS299692</name>
</gene>
<organism evidence="1">
    <name type="scientific">marine metagenome</name>
    <dbReference type="NCBI Taxonomy" id="408172"/>
    <lineage>
        <taxon>unclassified sequences</taxon>
        <taxon>metagenomes</taxon>
        <taxon>ecological metagenomes</taxon>
    </lineage>
</organism>
<dbReference type="AlphaFoldDB" id="A0A382ME69"/>
<name>A0A382ME69_9ZZZZ</name>
<reference evidence="1" key="1">
    <citation type="submission" date="2018-05" db="EMBL/GenBank/DDBJ databases">
        <authorList>
            <person name="Lanie J.A."/>
            <person name="Ng W.-L."/>
            <person name="Kazmierczak K.M."/>
            <person name="Andrzejewski T.M."/>
            <person name="Davidsen T.M."/>
            <person name="Wayne K.J."/>
            <person name="Tettelin H."/>
            <person name="Glass J.I."/>
            <person name="Rusch D."/>
            <person name="Podicherti R."/>
            <person name="Tsui H.-C.T."/>
            <person name="Winkler M.E."/>
        </authorList>
    </citation>
    <scope>NUCLEOTIDE SEQUENCE</scope>
</reference>
<proteinExistence type="predicted"/>
<evidence type="ECO:0000313" key="1">
    <source>
        <dbReference type="EMBL" id="SVC46838.1"/>
    </source>
</evidence>
<feature type="non-terminal residue" evidence="1">
    <location>
        <position position="170"/>
    </location>
</feature>
<dbReference type="EMBL" id="UINC01092877">
    <property type="protein sequence ID" value="SVC46838.1"/>
    <property type="molecule type" value="Genomic_DNA"/>
</dbReference>